<feature type="domain" description="YCII-related" evidence="2">
    <location>
        <begin position="4"/>
        <end position="81"/>
    </location>
</feature>
<sequence>MNRYLVLVMRNPGFDTGLVPAHRDFLAGLRAQQRVELAGGFGDASGGAYLLRAASLADARAIAERDPLHIERASTVTVHEWNAT</sequence>
<reference evidence="3 4" key="1">
    <citation type="journal article" date="2015" name="Stand. Genomic Sci.">
        <title>Genomic Encyclopedia of Bacterial and Archaeal Type Strains, Phase III: the genomes of soil and plant-associated and newly described type strains.</title>
        <authorList>
            <person name="Whitman W.B."/>
            <person name="Woyke T."/>
            <person name="Klenk H.P."/>
            <person name="Zhou Y."/>
            <person name="Lilburn T.G."/>
            <person name="Beck B.J."/>
            <person name="De Vos P."/>
            <person name="Vandamme P."/>
            <person name="Eisen J.A."/>
            <person name="Garrity G."/>
            <person name="Hugenholtz P."/>
            <person name="Kyrpides N.C."/>
        </authorList>
    </citation>
    <scope>NUCLEOTIDE SEQUENCE [LARGE SCALE GENOMIC DNA]</scope>
    <source>
        <strain evidence="3 4">A3</strain>
    </source>
</reference>
<dbReference type="PANTHER" id="PTHR37828">
    <property type="entry name" value="GSR2449 PROTEIN"/>
    <property type="match status" value="1"/>
</dbReference>
<dbReference type="Pfam" id="PF03795">
    <property type="entry name" value="YCII"/>
    <property type="match status" value="1"/>
</dbReference>
<dbReference type="OrthoDB" id="8968203at2"/>
<evidence type="ECO:0000313" key="4">
    <source>
        <dbReference type="Proteomes" id="UP000294862"/>
    </source>
</evidence>
<protein>
    <submittedName>
        <fullName evidence="3">Uncharacterized protein YciI</fullName>
    </submittedName>
</protein>
<dbReference type="AlphaFoldDB" id="A0A4R2I6R8"/>
<dbReference type="InterPro" id="IPR005545">
    <property type="entry name" value="YCII"/>
</dbReference>
<gene>
    <name evidence="3" type="ORF">EV148_107176</name>
</gene>
<dbReference type="Proteomes" id="UP000294862">
    <property type="component" value="Unassembled WGS sequence"/>
</dbReference>
<proteinExistence type="inferred from homology"/>
<keyword evidence="4" id="KW-1185">Reference proteome</keyword>
<dbReference type="Gene3D" id="3.30.70.1060">
    <property type="entry name" value="Dimeric alpha+beta barrel"/>
    <property type="match status" value="1"/>
</dbReference>
<comment type="caution">
    <text evidence="3">The sequence shown here is derived from an EMBL/GenBank/DDBJ whole genome shotgun (WGS) entry which is preliminary data.</text>
</comment>
<organism evidence="3 4">
    <name type="scientific">Dokdonella fugitiva</name>
    <dbReference type="NCBI Taxonomy" id="328517"/>
    <lineage>
        <taxon>Bacteria</taxon>
        <taxon>Pseudomonadati</taxon>
        <taxon>Pseudomonadota</taxon>
        <taxon>Gammaproteobacteria</taxon>
        <taxon>Lysobacterales</taxon>
        <taxon>Rhodanobacteraceae</taxon>
        <taxon>Dokdonella</taxon>
    </lineage>
</organism>
<evidence type="ECO:0000313" key="3">
    <source>
        <dbReference type="EMBL" id="TCO38888.1"/>
    </source>
</evidence>
<name>A0A4R2I6R8_9GAMM</name>
<evidence type="ECO:0000256" key="1">
    <source>
        <dbReference type="ARBA" id="ARBA00007689"/>
    </source>
</evidence>
<dbReference type="InterPro" id="IPR011008">
    <property type="entry name" value="Dimeric_a/b-barrel"/>
</dbReference>
<dbReference type="SUPFAM" id="SSF54909">
    <property type="entry name" value="Dimeric alpha+beta barrel"/>
    <property type="match status" value="1"/>
</dbReference>
<dbReference type="EMBL" id="SLWQ01000007">
    <property type="protein sequence ID" value="TCO38888.1"/>
    <property type="molecule type" value="Genomic_DNA"/>
</dbReference>
<dbReference type="PANTHER" id="PTHR37828:SF1">
    <property type="entry name" value="YCII-RELATED DOMAIN-CONTAINING PROTEIN"/>
    <property type="match status" value="1"/>
</dbReference>
<dbReference type="RefSeq" id="WP_131999098.1">
    <property type="nucleotide sequence ID" value="NZ_JACGXM010000006.1"/>
</dbReference>
<accession>A0A4R2I6R8</accession>
<evidence type="ECO:0000259" key="2">
    <source>
        <dbReference type="Pfam" id="PF03795"/>
    </source>
</evidence>
<comment type="similarity">
    <text evidence="1">Belongs to the YciI family.</text>
</comment>